<name>A0A6A6BQV1_9PEZI</name>
<dbReference type="GeneID" id="54292700"/>
<accession>A0A6A6BQV1</accession>
<dbReference type="AlphaFoldDB" id="A0A6A6BQV1"/>
<proteinExistence type="predicted"/>
<sequence>MLCDFDPSWWQQGRVLWSLGELKSTMRTIGWWKFVPTPQNGLHGAKRPSIEALRGREVSRQLRQLVAGSVTGTVQICCICRQRRSANVIRRLT</sequence>
<reference evidence="1" key="1">
    <citation type="journal article" date="2020" name="Stud. Mycol.">
        <title>101 Dothideomycetes genomes: a test case for predicting lifestyles and emergence of pathogens.</title>
        <authorList>
            <person name="Haridas S."/>
            <person name="Albert R."/>
            <person name="Binder M."/>
            <person name="Bloem J."/>
            <person name="Labutti K."/>
            <person name="Salamov A."/>
            <person name="Andreopoulos B."/>
            <person name="Baker S."/>
            <person name="Barry K."/>
            <person name="Bills G."/>
            <person name="Bluhm B."/>
            <person name="Cannon C."/>
            <person name="Castanera R."/>
            <person name="Culley D."/>
            <person name="Daum C."/>
            <person name="Ezra D."/>
            <person name="Gonzalez J."/>
            <person name="Henrissat B."/>
            <person name="Kuo A."/>
            <person name="Liang C."/>
            <person name="Lipzen A."/>
            <person name="Lutzoni F."/>
            <person name="Magnuson J."/>
            <person name="Mondo S."/>
            <person name="Nolan M."/>
            <person name="Ohm R."/>
            <person name="Pangilinan J."/>
            <person name="Park H.-J."/>
            <person name="Ramirez L."/>
            <person name="Alfaro M."/>
            <person name="Sun H."/>
            <person name="Tritt A."/>
            <person name="Yoshinaga Y."/>
            <person name="Zwiers L.-H."/>
            <person name="Turgeon B."/>
            <person name="Goodwin S."/>
            <person name="Spatafora J."/>
            <person name="Crous P."/>
            <person name="Grigoriev I."/>
        </authorList>
    </citation>
    <scope>NUCLEOTIDE SEQUENCE</scope>
    <source>
        <strain evidence="1">CBS 121167</strain>
    </source>
</reference>
<keyword evidence="2" id="KW-1185">Reference proteome</keyword>
<protein>
    <submittedName>
        <fullName evidence="1">Uncharacterized protein</fullName>
    </submittedName>
</protein>
<organism evidence="1 2">
    <name type="scientific">Aplosporella prunicola CBS 121167</name>
    <dbReference type="NCBI Taxonomy" id="1176127"/>
    <lineage>
        <taxon>Eukaryota</taxon>
        <taxon>Fungi</taxon>
        <taxon>Dikarya</taxon>
        <taxon>Ascomycota</taxon>
        <taxon>Pezizomycotina</taxon>
        <taxon>Dothideomycetes</taxon>
        <taxon>Dothideomycetes incertae sedis</taxon>
        <taxon>Botryosphaeriales</taxon>
        <taxon>Aplosporellaceae</taxon>
        <taxon>Aplosporella</taxon>
    </lineage>
</organism>
<dbReference type="Proteomes" id="UP000799438">
    <property type="component" value="Unassembled WGS sequence"/>
</dbReference>
<evidence type="ECO:0000313" key="2">
    <source>
        <dbReference type="Proteomes" id="UP000799438"/>
    </source>
</evidence>
<gene>
    <name evidence="1" type="ORF">K452DRAFT_123866</name>
</gene>
<dbReference type="RefSeq" id="XP_033401397.1">
    <property type="nucleotide sequence ID" value="XM_033535206.1"/>
</dbReference>
<dbReference type="EMBL" id="ML995477">
    <property type="protein sequence ID" value="KAF2145685.1"/>
    <property type="molecule type" value="Genomic_DNA"/>
</dbReference>
<evidence type="ECO:0000313" key="1">
    <source>
        <dbReference type="EMBL" id="KAF2145685.1"/>
    </source>
</evidence>